<reference evidence="3 4" key="1">
    <citation type="submission" date="2017-10" db="EMBL/GenBank/DDBJ databases">
        <title>Massilia psychrophilum sp. nov., a novel purple-pigmented bacterium isolated from Tianshan glacier, Xinjiang Municipality, China.</title>
        <authorList>
            <person name="Wang H."/>
        </authorList>
    </citation>
    <scope>NUCLEOTIDE SEQUENCE [LARGE SCALE GENOMIC DNA]</scope>
    <source>
        <strain evidence="3 4">JCM 30813</strain>
    </source>
</reference>
<evidence type="ECO:0000256" key="2">
    <source>
        <dbReference type="ARBA" id="ARBA00022679"/>
    </source>
</evidence>
<dbReference type="RefSeq" id="WP_099915946.1">
    <property type="nucleotide sequence ID" value="NZ_BMHS01000016.1"/>
</dbReference>
<organism evidence="3 4">
    <name type="scientific">Massilia psychrophila</name>
    <dbReference type="NCBI Taxonomy" id="1603353"/>
    <lineage>
        <taxon>Bacteria</taxon>
        <taxon>Pseudomonadati</taxon>
        <taxon>Pseudomonadota</taxon>
        <taxon>Betaproteobacteria</taxon>
        <taxon>Burkholderiales</taxon>
        <taxon>Oxalobacteraceae</taxon>
        <taxon>Telluria group</taxon>
        <taxon>Massilia</taxon>
    </lineage>
</organism>
<dbReference type="GO" id="GO:0031167">
    <property type="term" value="P:rRNA methylation"/>
    <property type="evidence" value="ECO:0007669"/>
    <property type="project" value="InterPro"/>
</dbReference>
<dbReference type="CDD" id="cd02440">
    <property type="entry name" value="AdoMet_MTases"/>
    <property type="match status" value="1"/>
</dbReference>
<dbReference type="SUPFAM" id="SSF53335">
    <property type="entry name" value="S-adenosyl-L-methionine-dependent methyltransferases"/>
    <property type="match status" value="1"/>
</dbReference>
<dbReference type="EMBL" id="PDOB01000013">
    <property type="protein sequence ID" value="PIL39917.1"/>
    <property type="molecule type" value="Genomic_DNA"/>
</dbReference>
<dbReference type="InterPro" id="IPR004398">
    <property type="entry name" value="RNA_MeTrfase_RsmD"/>
</dbReference>
<proteinExistence type="predicted"/>
<keyword evidence="1 3" id="KW-0489">Methyltransferase</keyword>
<dbReference type="GO" id="GO:0008168">
    <property type="term" value="F:methyltransferase activity"/>
    <property type="evidence" value="ECO:0007669"/>
    <property type="project" value="UniProtKB-KW"/>
</dbReference>
<dbReference type="InterPro" id="IPR002052">
    <property type="entry name" value="DNA_methylase_N6_adenine_CS"/>
</dbReference>
<keyword evidence="2 3" id="KW-0808">Transferase</keyword>
<dbReference type="PANTHER" id="PTHR43542">
    <property type="entry name" value="METHYLTRANSFERASE"/>
    <property type="match status" value="1"/>
</dbReference>
<sequence length="223" mass="24347">MLKKPAKTPVHRPPPPQYVRIIGGAWKRTQLPVLDALGLRPTPDRVRETVFNWISHQWGNDWSAAAVLDLFAGSGALGFEAASRGARSVVMVDTHTPVVRQLDAIKDKLHADAVTLVRADALAAAQSMALRGQRFDLVFLDPPYQQELLEKVLPLCTGLLNQDALVYVESGAALPFGADSESDSNQPDGPSTPDWLAPWEAIRTDKAGIVFYHLLKLRAAIQA</sequence>
<dbReference type="NCBIfam" id="TIGR00095">
    <property type="entry name" value="16S rRNA (guanine(966)-N(2))-methyltransferase RsmD"/>
    <property type="match status" value="1"/>
</dbReference>
<dbReference type="OrthoDB" id="9803017at2"/>
<dbReference type="Proteomes" id="UP000228593">
    <property type="component" value="Unassembled WGS sequence"/>
</dbReference>
<evidence type="ECO:0000256" key="1">
    <source>
        <dbReference type="ARBA" id="ARBA00022603"/>
    </source>
</evidence>
<dbReference type="AlphaFoldDB" id="A0A2G8T1H7"/>
<name>A0A2G8T1H7_9BURK</name>
<dbReference type="PROSITE" id="PS00092">
    <property type="entry name" value="N6_MTASE"/>
    <property type="match status" value="1"/>
</dbReference>
<accession>A0A2G8T1H7</accession>
<dbReference type="InterPro" id="IPR029063">
    <property type="entry name" value="SAM-dependent_MTases_sf"/>
</dbReference>
<keyword evidence="4" id="KW-1185">Reference proteome</keyword>
<dbReference type="Pfam" id="PF03602">
    <property type="entry name" value="Cons_hypoth95"/>
    <property type="match status" value="1"/>
</dbReference>
<dbReference type="PANTHER" id="PTHR43542:SF1">
    <property type="entry name" value="METHYLTRANSFERASE"/>
    <property type="match status" value="1"/>
</dbReference>
<gene>
    <name evidence="3" type="primary">rsmD</name>
    <name evidence="3" type="ORF">CR103_10525</name>
</gene>
<protein>
    <submittedName>
        <fullName evidence="3">16S rRNA (Guanine(966)-N(2))-methyltransferase RsmD</fullName>
    </submittedName>
</protein>
<evidence type="ECO:0000313" key="4">
    <source>
        <dbReference type="Proteomes" id="UP000228593"/>
    </source>
</evidence>
<comment type="caution">
    <text evidence="3">The sequence shown here is derived from an EMBL/GenBank/DDBJ whole genome shotgun (WGS) entry which is preliminary data.</text>
</comment>
<dbReference type="GO" id="GO:0003676">
    <property type="term" value="F:nucleic acid binding"/>
    <property type="evidence" value="ECO:0007669"/>
    <property type="project" value="InterPro"/>
</dbReference>
<dbReference type="Gene3D" id="3.40.50.150">
    <property type="entry name" value="Vaccinia Virus protein VP39"/>
    <property type="match status" value="1"/>
</dbReference>
<evidence type="ECO:0000313" key="3">
    <source>
        <dbReference type="EMBL" id="PIL39917.1"/>
    </source>
</evidence>